<comment type="caution">
    <text evidence="6">The sequence shown here is derived from an EMBL/GenBank/DDBJ whole genome shotgun (WGS) entry which is preliminary data.</text>
</comment>
<dbReference type="AlphaFoldDB" id="A0A109JTM0"/>
<evidence type="ECO:0000256" key="1">
    <source>
        <dbReference type="ARBA" id="ARBA00008834"/>
    </source>
</evidence>
<dbReference type="EMBL" id="LNCD01000056">
    <property type="protein sequence ID" value="KWV54927.1"/>
    <property type="molecule type" value="Genomic_DNA"/>
</dbReference>
<dbReference type="GO" id="GO:0004650">
    <property type="term" value="F:polygalacturonase activity"/>
    <property type="evidence" value="ECO:0007669"/>
    <property type="project" value="InterPro"/>
</dbReference>
<dbReference type="InterPro" id="IPR006626">
    <property type="entry name" value="PbH1"/>
</dbReference>
<evidence type="ECO:0000259" key="5">
    <source>
        <dbReference type="Pfam" id="PF01095"/>
    </source>
</evidence>
<dbReference type="OrthoDB" id="191551at2"/>
<evidence type="ECO:0000313" key="7">
    <source>
        <dbReference type="Proteomes" id="UP000068164"/>
    </source>
</evidence>
<name>A0A109JTM0_9HYPH</name>
<evidence type="ECO:0000256" key="4">
    <source>
        <dbReference type="ARBA" id="ARBA00023295"/>
    </source>
</evidence>
<dbReference type="Proteomes" id="UP000068164">
    <property type="component" value="Unassembled WGS sequence"/>
</dbReference>
<keyword evidence="3" id="KW-0063">Aspartyl esterase</keyword>
<feature type="domain" description="Pectinesterase catalytic" evidence="5">
    <location>
        <begin position="481"/>
        <end position="734"/>
    </location>
</feature>
<dbReference type="Pfam" id="PF01095">
    <property type="entry name" value="Pectinesterase"/>
    <property type="match status" value="1"/>
</dbReference>
<comment type="similarity">
    <text evidence="1">Belongs to the glycosyl hydrolase 28 family.</text>
</comment>
<dbReference type="Gene3D" id="2.160.20.10">
    <property type="entry name" value="Single-stranded right-handed beta-helix, Pectin lyase-like"/>
    <property type="match status" value="2"/>
</dbReference>
<evidence type="ECO:0000256" key="3">
    <source>
        <dbReference type="ARBA" id="ARBA00023085"/>
    </source>
</evidence>
<organism evidence="6 7">
    <name type="scientific">Rhizobium altiplani</name>
    <dbReference type="NCBI Taxonomy" id="1864509"/>
    <lineage>
        <taxon>Bacteria</taxon>
        <taxon>Pseudomonadati</taxon>
        <taxon>Pseudomonadota</taxon>
        <taxon>Alphaproteobacteria</taxon>
        <taxon>Hyphomicrobiales</taxon>
        <taxon>Rhizobiaceae</taxon>
        <taxon>Rhizobium/Agrobacterium group</taxon>
        <taxon>Rhizobium</taxon>
    </lineage>
</organism>
<keyword evidence="4" id="KW-0326">Glycosidase</keyword>
<dbReference type="InterPro" id="IPR012334">
    <property type="entry name" value="Pectin_lyas_fold"/>
</dbReference>
<accession>A0A109JTM0</accession>
<dbReference type="InterPro" id="IPR011050">
    <property type="entry name" value="Pectin_lyase_fold/virulence"/>
</dbReference>
<dbReference type="InterPro" id="IPR051801">
    <property type="entry name" value="GH28_Enzymes"/>
</dbReference>
<dbReference type="GO" id="GO:0042545">
    <property type="term" value="P:cell wall modification"/>
    <property type="evidence" value="ECO:0007669"/>
    <property type="project" value="InterPro"/>
</dbReference>
<dbReference type="GO" id="GO:0030599">
    <property type="term" value="F:pectinesterase activity"/>
    <property type="evidence" value="ECO:0007669"/>
    <property type="project" value="InterPro"/>
</dbReference>
<keyword evidence="2" id="KW-0378">Hydrolase</keyword>
<dbReference type="SMART" id="SM00710">
    <property type="entry name" value="PbH1"/>
    <property type="match status" value="4"/>
</dbReference>
<gene>
    <name evidence="6" type="ORF">AS026_38005</name>
</gene>
<evidence type="ECO:0000256" key="2">
    <source>
        <dbReference type="ARBA" id="ARBA00022801"/>
    </source>
</evidence>
<reference evidence="6 7" key="1">
    <citation type="submission" date="2015-11" db="EMBL/GenBank/DDBJ databases">
        <title>Draft Genome Sequence of the Strain BR 10423 (Rhizobium sp.) isolated from nodules of Mimosa pudica.</title>
        <authorList>
            <person name="Barauna A.C."/>
            <person name="Zilli J.E."/>
            <person name="Simoes-Araujo J.L."/>
            <person name="Reis V.M."/>
            <person name="James E.K."/>
            <person name="Reis F.B.Jr."/>
            <person name="Rouws L.F."/>
            <person name="Passos S.R."/>
            <person name="Gois S.R."/>
        </authorList>
    </citation>
    <scope>NUCLEOTIDE SEQUENCE [LARGE SCALE GENOMIC DNA]</scope>
    <source>
        <strain evidence="6 7">BR10423</strain>
    </source>
</reference>
<proteinExistence type="inferred from homology"/>
<dbReference type="GO" id="GO:0005975">
    <property type="term" value="P:carbohydrate metabolic process"/>
    <property type="evidence" value="ECO:0007669"/>
    <property type="project" value="InterPro"/>
</dbReference>
<evidence type="ECO:0000313" key="6">
    <source>
        <dbReference type="EMBL" id="KWV54927.1"/>
    </source>
</evidence>
<keyword evidence="7" id="KW-1185">Reference proteome</keyword>
<dbReference type="SUPFAM" id="SSF51126">
    <property type="entry name" value="Pectin lyase-like"/>
    <property type="match status" value="2"/>
</dbReference>
<dbReference type="Pfam" id="PF00295">
    <property type="entry name" value="Glyco_hydro_28"/>
    <property type="match status" value="1"/>
</dbReference>
<dbReference type="PANTHER" id="PTHR31339:SF9">
    <property type="entry name" value="PLASMIN AND FIBRONECTIN-BINDING PROTEIN A"/>
    <property type="match status" value="1"/>
</dbReference>
<dbReference type="InterPro" id="IPR000743">
    <property type="entry name" value="Glyco_hydro_28"/>
</dbReference>
<dbReference type="InterPro" id="IPR000070">
    <property type="entry name" value="Pectinesterase_cat"/>
</dbReference>
<protein>
    <submittedName>
        <fullName evidence="6">Endopolygalacturonase</fullName>
    </submittedName>
</protein>
<sequence>MLSTERLAFHLIVAGFCGALFSFPTIAMAGDRRVVTEPVLPKVICTELAPIPDLPNGPQDGGDQKRIQAALSACPAGAAVRLEADANKDRFVSGPLTIPAGVALWIDKGATLAATTDPRAYDRGKGRCGTIGPKGNGCAPFIAMENASHASLVGDGEIDGQGDKLIEGKRETWWQLARRAQAENGSQNAPRLIQVNGGEDVTFYRLALRNAANFHLFLNGVRGATIWGIRINTPASARNTDGIDPASSTDVTIAESYISTGDDNIAIKGGSAGPTAHVTIVGNHLYAGHGMSIGSETQSGVSDVLITDMTLDGTTNGLRIKSDRSRGGLVRNIDFENVCLRNTRAPLVLDTTYDATATGMLLPVYSSITLRNIQGTGGPLVVRGVDALHSVGLLLDNVNFGDASHWQVTNAAPLVAKGGVTPAVPGIAAAAASGIDCSGRWVPFPSTQVQPLQPLQQPIERAPPAETIRRASTLTVGPAATFPTIQLAVDAARPGDTIRILPGTYREVVHLRQPDLLLEGTGSSPADVVVIYNHVASASGGTHNTATVFAEGDGDRLRNMTIVNSYHQEHPDRTSDIQAVALYASGDLQTFQDLHLVSYQDTLYAGSRGCDASGKCAPARQLYDNVEIDGAVDVIFGDAKAYFDHAHLHGLARPAVTLTAQRRARLDQDSSFVFSNCDVTTDPSVRIVSLGRPWGAYATVAFIGCHIDAPVLPHRFTEWPGTKRLTTTAIFSEDGSAVSGAGLSEHEPNERLLCPQEAARLSTAIGYFGSPAIPTTVNCR</sequence>
<dbReference type="PANTHER" id="PTHR31339">
    <property type="entry name" value="PECTIN LYASE-RELATED"/>
    <property type="match status" value="1"/>
</dbReference>